<dbReference type="InParanoid" id="A0A6L2QA17"/>
<dbReference type="GO" id="GO:0019367">
    <property type="term" value="P:fatty acid elongation, saturated fatty acid"/>
    <property type="evidence" value="ECO:0007669"/>
    <property type="project" value="TreeGrafter"/>
</dbReference>
<comment type="catalytic activity">
    <reaction evidence="10">
        <text>a very-long-chain acyl-CoA + malonyl-CoA + H(+) = a very-long-chain 3-oxoacyl-CoA + CO2 + CoA</text>
        <dbReference type="Rhea" id="RHEA:32727"/>
        <dbReference type="ChEBI" id="CHEBI:15378"/>
        <dbReference type="ChEBI" id="CHEBI:16526"/>
        <dbReference type="ChEBI" id="CHEBI:57287"/>
        <dbReference type="ChEBI" id="CHEBI:57384"/>
        <dbReference type="ChEBI" id="CHEBI:90725"/>
        <dbReference type="ChEBI" id="CHEBI:90736"/>
        <dbReference type="EC" id="2.3.1.199"/>
    </reaction>
</comment>
<keyword evidence="7 10" id="KW-0443">Lipid metabolism</keyword>
<dbReference type="EC" id="2.3.1.199" evidence="10"/>
<evidence type="ECO:0000256" key="10">
    <source>
        <dbReference type="RuleBase" id="RU361115"/>
    </source>
</evidence>
<dbReference type="GO" id="GO:0042761">
    <property type="term" value="P:very long-chain fatty acid biosynthetic process"/>
    <property type="evidence" value="ECO:0007669"/>
    <property type="project" value="TreeGrafter"/>
</dbReference>
<dbReference type="AlphaFoldDB" id="A0A6L2QA17"/>
<dbReference type="InterPro" id="IPR002076">
    <property type="entry name" value="ELO_fam"/>
</dbReference>
<name>A0A6L2QA17_COPFO</name>
<dbReference type="GO" id="GO:0009922">
    <property type="term" value="F:fatty acid elongase activity"/>
    <property type="evidence" value="ECO:0007669"/>
    <property type="project" value="UniProtKB-EC"/>
</dbReference>
<dbReference type="PANTHER" id="PTHR11157:SF28">
    <property type="entry name" value="ELONGATION OF VERY LONG CHAIN FATTY ACIDS PROTEIN"/>
    <property type="match status" value="1"/>
</dbReference>
<comment type="similarity">
    <text evidence="10">Belongs to the ELO family.</text>
</comment>
<dbReference type="PANTHER" id="PTHR11157">
    <property type="entry name" value="FATTY ACID ACYL TRANSFERASE-RELATED"/>
    <property type="match status" value="1"/>
</dbReference>
<feature type="transmembrane region" description="Helical" evidence="10">
    <location>
        <begin position="143"/>
        <end position="159"/>
    </location>
</feature>
<dbReference type="GO" id="GO:0034626">
    <property type="term" value="P:fatty acid elongation, polyunsaturated fatty acid"/>
    <property type="evidence" value="ECO:0007669"/>
    <property type="project" value="TreeGrafter"/>
</dbReference>
<evidence type="ECO:0000256" key="3">
    <source>
        <dbReference type="ARBA" id="ARBA00022679"/>
    </source>
</evidence>
<feature type="transmembrane region" description="Helical" evidence="10">
    <location>
        <begin position="370"/>
        <end position="391"/>
    </location>
</feature>
<reference evidence="12" key="1">
    <citation type="submission" date="2020-01" db="EMBL/GenBank/DDBJ databases">
        <title>Draft genome sequence of the Termite Coptotermes fromosanus.</title>
        <authorList>
            <person name="Itakura S."/>
            <person name="Yosikawa Y."/>
            <person name="Umezawa K."/>
        </authorList>
    </citation>
    <scope>NUCLEOTIDE SEQUENCE [LARGE SCALE GENOMIC DNA]</scope>
</reference>
<evidence type="ECO:0000256" key="1">
    <source>
        <dbReference type="ARBA" id="ARBA00004141"/>
    </source>
</evidence>
<dbReference type="GO" id="GO:0030148">
    <property type="term" value="P:sphingolipid biosynthetic process"/>
    <property type="evidence" value="ECO:0007669"/>
    <property type="project" value="TreeGrafter"/>
</dbReference>
<dbReference type="Pfam" id="PF01151">
    <property type="entry name" value="ELO"/>
    <property type="match status" value="2"/>
</dbReference>
<evidence type="ECO:0000313" key="11">
    <source>
        <dbReference type="EMBL" id="GFG40840.1"/>
    </source>
</evidence>
<keyword evidence="9 10" id="KW-0275">Fatty acid biosynthesis</keyword>
<feature type="transmembrane region" description="Helical" evidence="10">
    <location>
        <begin position="248"/>
        <end position="267"/>
    </location>
</feature>
<protein>
    <recommendedName>
        <fullName evidence="10">Elongation of very long chain fatty acids protein</fullName>
        <ecNumber evidence="10">2.3.1.199</ecNumber>
    </recommendedName>
    <alternativeName>
        <fullName evidence="10">Very-long-chain 3-oxoacyl-CoA synthase</fullName>
    </alternativeName>
</protein>
<keyword evidence="5 10" id="KW-0276">Fatty acid metabolism</keyword>
<evidence type="ECO:0000256" key="9">
    <source>
        <dbReference type="ARBA" id="ARBA00023160"/>
    </source>
</evidence>
<feature type="transmembrane region" description="Helical" evidence="10">
    <location>
        <begin position="304"/>
        <end position="325"/>
    </location>
</feature>
<dbReference type="Proteomes" id="UP000502823">
    <property type="component" value="Unassembled WGS sequence"/>
</dbReference>
<dbReference type="GO" id="GO:0005789">
    <property type="term" value="C:endoplasmic reticulum membrane"/>
    <property type="evidence" value="ECO:0007669"/>
    <property type="project" value="TreeGrafter"/>
</dbReference>
<feature type="transmembrane region" description="Helical" evidence="10">
    <location>
        <begin position="225"/>
        <end position="242"/>
    </location>
</feature>
<evidence type="ECO:0000256" key="6">
    <source>
        <dbReference type="ARBA" id="ARBA00022989"/>
    </source>
</evidence>
<proteinExistence type="inferred from homology"/>
<evidence type="ECO:0000313" key="12">
    <source>
        <dbReference type="Proteomes" id="UP000502823"/>
    </source>
</evidence>
<evidence type="ECO:0000256" key="4">
    <source>
        <dbReference type="ARBA" id="ARBA00022692"/>
    </source>
</evidence>
<keyword evidence="12" id="KW-1185">Reference proteome</keyword>
<keyword evidence="4 10" id="KW-0812">Transmembrane</keyword>
<comment type="subcellular location">
    <subcellularLocation>
        <location evidence="1">Membrane</location>
        <topology evidence="1">Multi-pass membrane protein</topology>
    </subcellularLocation>
</comment>
<accession>A0A6L2QA17</accession>
<keyword evidence="6 10" id="KW-1133">Transmembrane helix</keyword>
<keyword evidence="8 10" id="KW-0472">Membrane</keyword>
<comment type="caution">
    <text evidence="11">The sequence shown here is derived from an EMBL/GenBank/DDBJ whole genome shotgun (WGS) entry which is preliminary data.</text>
</comment>
<evidence type="ECO:0000256" key="8">
    <source>
        <dbReference type="ARBA" id="ARBA00023136"/>
    </source>
</evidence>
<dbReference type="FunCoup" id="A0A6L2QA17">
    <property type="interactions" value="8"/>
</dbReference>
<dbReference type="GO" id="GO:0034625">
    <property type="term" value="P:fatty acid elongation, monounsaturated fatty acid"/>
    <property type="evidence" value="ECO:0007669"/>
    <property type="project" value="TreeGrafter"/>
</dbReference>
<evidence type="ECO:0000256" key="7">
    <source>
        <dbReference type="ARBA" id="ARBA00023098"/>
    </source>
</evidence>
<gene>
    <name evidence="11" type="ORF">Cfor_05339</name>
</gene>
<organism evidence="11 12">
    <name type="scientific">Coptotermes formosanus</name>
    <name type="common">Formosan subterranean termite</name>
    <dbReference type="NCBI Taxonomy" id="36987"/>
    <lineage>
        <taxon>Eukaryota</taxon>
        <taxon>Metazoa</taxon>
        <taxon>Ecdysozoa</taxon>
        <taxon>Arthropoda</taxon>
        <taxon>Hexapoda</taxon>
        <taxon>Insecta</taxon>
        <taxon>Pterygota</taxon>
        <taxon>Neoptera</taxon>
        <taxon>Polyneoptera</taxon>
        <taxon>Dictyoptera</taxon>
        <taxon>Blattodea</taxon>
        <taxon>Blattoidea</taxon>
        <taxon>Termitoidae</taxon>
        <taxon>Rhinotermitidae</taxon>
        <taxon>Coptotermes</taxon>
    </lineage>
</organism>
<feature type="transmembrane region" description="Helical" evidence="10">
    <location>
        <begin position="103"/>
        <end position="122"/>
    </location>
</feature>
<sequence>MNKTQCTLPSCGLAVAPASQQLFAADTALRSQIISLTQVQPVQYLGYRLDYRGIVAAFTAWRKMFRFSKRLDERNSMATGVSSFMDGYNSFMETKSDPRTKDWMLMSGPMPLLTILITYHYFCSSAGPRWMKDRKPFNLKYALIVYNALQVVFSVWLVYEGLEAGWLRDYSYRCQPVDYSNNPLALRVRMAEACWWYLFCKVVELLDTVFFVLRKKNNQISYLHLWHHTLMPICAWIGVKFLPGGHGTLLGVINSFVHIIMYTYYLLAALGPTVQKYLWWKKYITSLQMVRHFVVAELDRQGTHIAVLGTMNCFVHVFMYSYYLVSNIWPQYKKSIWWKKYITQLQMAQFGINMLYFLASSIAPNCQYPVGVSIFVAVQNLIMFVMFFDFYRKAYRKEKNV</sequence>
<evidence type="ECO:0000256" key="5">
    <source>
        <dbReference type="ARBA" id="ARBA00022832"/>
    </source>
</evidence>
<feature type="transmembrane region" description="Helical" evidence="10">
    <location>
        <begin position="345"/>
        <end position="364"/>
    </location>
</feature>
<dbReference type="EMBL" id="BLKM01002677">
    <property type="protein sequence ID" value="GFG40840.1"/>
    <property type="molecule type" value="Genomic_DNA"/>
</dbReference>
<dbReference type="OrthoDB" id="434092at2759"/>
<keyword evidence="2 10" id="KW-0444">Lipid biosynthesis</keyword>
<evidence type="ECO:0000256" key="2">
    <source>
        <dbReference type="ARBA" id="ARBA00022516"/>
    </source>
</evidence>
<keyword evidence="3 10" id="KW-0808">Transferase</keyword>